<reference evidence="7" key="2">
    <citation type="submission" date="2021-04" db="EMBL/GenBank/DDBJ databases">
        <authorList>
            <person name="Gilroy R."/>
        </authorList>
    </citation>
    <scope>NUCLEOTIDE SEQUENCE</scope>
    <source>
        <strain evidence="7">ChiHecec1B25-7008</strain>
    </source>
</reference>
<proteinExistence type="inferred from homology"/>
<evidence type="ECO:0000313" key="7">
    <source>
        <dbReference type="EMBL" id="HJA83869.1"/>
    </source>
</evidence>
<dbReference type="EMBL" id="DWZE01000088">
    <property type="protein sequence ID" value="HJA83869.1"/>
    <property type="molecule type" value="Genomic_DNA"/>
</dbReference>
<evidence type="ECO:0000259" key="5">
    <source>
        <dbReference type="Pfam" id="PF04542"/>
    </source>
</evidence>
<dbReference type="InterPro" id="IPR014327">
    <property type="entry name" value="RNA_pol_sigma70_bacteroid"/>
</dbReference>
<dbReference type="GO" id="GO:0006352">
    <property type="term" value="P:DNA-templated transcription initiation"/>
    <property type="evidence" value="ECO:0007669"/>
    <property type="project" value="InterPro"/>
</dbReference>
<dbReference type="SUPFAM" id="SSF88946">
    <property type="entry name" value="Sigma2 domain of RNA polymerase sigma factors"/>
    <property type="match status" value="1"/>
</dbReference>
<dbReference type="AlphaFoldDB" id="A0A9D2KU66"/>
<dbReference type="PANTHER" id="PTHR43133:SF46">
    <property type="entry name" value="RNA POLYMERASE SIGMA-70 FACTOR ECF SUBFAMILY"/>
    <property type="match status" value="1"/>
</dbReference>
<keyword evidence="4" id="KW-0804">Transcription</keyword>
<dbReference type="InterPro" id="IPR036388">
    <property type="entry name" value="WH-like_DNA-bd_sf"/>
</dbReference>
<dbReference type="CDD" id="cd06171">
    <property type="entry name" value="Sigma70_r4"/>
    <property type="match status" value="1"/>
</dbReference>
<comment type="caution">
    <text evidence="7">The sequence shown here is derived from an EMBL/GenBank/DDBJ whole genome shotgun (WGS) entry which is preliminary data.</text>
</comment>
<dbReference type="InterPro" id="IPR007627">
    <property type="entry name" value="RNA_pol_sigma70_r2"/>
</dbReference>
<evidence type="ECO:0000256" key="3">
    <source>
        <dbReference type="ARBA" id="ARBA00023082"/>
    </source>
</evidence>
<comment type="similarity">
    <text evidence="1">Belongs to the sigma-70 factor family. ECF subfamily.</text>
</comment>
<dbReference type="InterPro" id="IPR013324">
    <property type="entry name" value="RNA_pol_sigma_r3/r4-like"/>
</dbReference>
<evidence type="ECO:0000313" key="8">
    <source>
        <dbReference type="Proteomes" id="UP000823860"/>
    </source>
</evidence>
<dbReference type="NCBIfam" id="TIGR02985">
    <property type="entry name" value="Sig70_bacteroi1"/>
    <property type="match status" value="1"/>
</dbReference>
<dbReference type="InterPro" id="IPR039425">
    <property type="entry name" value="RNA_pol_sigma-70-like"/>
</dbReference>
<feature type="domain" description="RNA polymerase sigma-70 region 2" evidence="5">
    <location>
        <begin position="11"/>
        <end position="75"/>
    </location>
</feature>
<sequence>MDLRQFNDFFSECRQGFIRFAHTYVHDEMVAEDIVMEAFMYYWNNRENLPEGANPQAYVLTVIKHRCIDHLRHEQVSQDVHGELYQLHLWELSTRIASLEDFEPSDLFTDEIRHLVARALAALPEQTRRVFLMSRREDLSHREIAERLGITVKGVEFHITKANKQLRALLKDYLPSSCLVAFFLGV</sequence>
<keyword evidence="2" id="KW-0805">Transcription regulation</keyword>
<reference evidence="7" key="1">
    <citation type="journal article" date="2021" name="PeerJ">
        <title>Extensive microbial diversity within the chicken gut microbiome revealed by metagenomics and culture.</title>
        <authorList>
            <person name="Gilroy R."/>
            <person name="Ravi A."/>
            <person name="Getino M."/>
            <person name="Pursley I."/>
            <person name="Horton D.L."/>
            <person name="Alikhan N.F."/>
            <person name="Baker D."/>
            <person name="Gharbi K."/>
            <person name="Hall N."/>
            <person name="Watson M."/>
            <person name="Adriaenssens E.M."/>
            <person name="Foster-Nyarko E."/>
            <person name="Jarju S."/>
            <person name="Secka A."/>
            <person name="Antonio M."/>
            <person name="Oren A."/>
            <person name="Chaudhuri R.R."/>
            <person name="La Ragione R."/>
            <person name="Hildebrand F."/>
            <person name="Pallen M.J."/>
        </authorList>
    </citation>
    <scope>NUCLEOTIDE SEQUENCE</scope>
    <source>
        <strain evidence="7">ChiHecec1B25-7008</strain>
    </source>
</reference>
<dbReference type="GO" id="GO:0003677">
    <property type="term" value="F:DNA binding"/>
    <property type="evidence" value="ECO:0007669"/>
    <property type="project" value="InterPro"/>
</dbReference>
<dbReference type="GO" id="GO:0016987">
    <property type="term" value="F:sigma factor activity"/>
    <property type="evidence" value="ECO:0007669"/>
    <property type="project" value="UniProtKB-KW"/>
</dbReference>
<evidence type="ECO:0000256" key="4">
    <source>
        <dbReference type="ARBA" id="ARBA00023163"/>
    </source>
</evidence>
<dbReference type="Gene3D" id="1.10.1740.10">
    <property type="match status" value="1"/>
</dbReference>
<dbReference type="PANTHER" id="PTHR43133">
    <property type="entry name" value="RNA POLYMERASE ECF-TYPE SIGMA FACTO"/>
    <property type="match status" value="1"/>
</dbReference>
<name>A0A9D2KU66_9BACE</name>
<evidence type="ECO:0000259" key="6">
    <source>
        <dbReference type="Pfam" id="PF08281"/>
    </source>
</evidence>
<keyword evidence="3" id="KW-0731">Sigma factor</keyword>
<evidence type="ECO:0000256" key="2">
    <source>
        <dbReference type="ARBA" id="ARBA00023015"/>
    </source>
</evidence>
<accession>A0A9D2KU66</accession>
<dbReference type="Pfam" id="PF04542">
    <property type="entry name" value="Sigma70_r2"/>
    <property type="match status" value="1"/>
</dbReference>
<feature type="domain" description="RNA polymerase sigma factor 70 region 4 type 2" evidence="6">
    <location>
        <begin position="115"/>
        <end position="166"/>
    </location>
</feature>
<organism evidence="7 8">
    <name type="scientific">Candidatus Bacteroides intestinavium</name>
    <dbReference type="NCBI Taxonomy" id="2838469"/>
    <lineage>
        <taxon>Bacteria</taxon>
        <taxon>Pseudomonadati</taxon>
        <taxon>Bacteroidota</taxon>
        <taxon>Bacteroidia</taxon>
        <taxon>Bacteroidales</taxon>
        <taxon>Bacteroidaceae</taxon>
        <taxon>Bacteroides</taxon>
    </lineage>
</organism>
<evidence type="ECO:0000256" key="1">
    <source>
        <dbReference type="ARBA" id="ARBA00010641"/>
    </source>
</evidence>
<protein>
    <submittedName>
        <fullName evidence="7">RNA polymerase sigma-70 factor</fullName>
    </submittedName>
</protein>
<dbReference type="InterPro" id="IPR013249">
    <property type="entry name" value="RNA_pol_sigma70_r4_t2"/>
</dbReference>
<dbReference type="InterPro" id="IPR013325">
    <property type="entry name" value="RNA_pol_sigma_r2"/>
</dbReference>
<dbReference type="Pfam" id="PF08281">
    <property type="entry name" value="Sigma70_r4_2"/>
    <property type="match status" value="1"/>
</dbReference>
<dbReference type="NCBIfam" id="TIGR02937">
    <property type="entry name" value="sigma70-ECF"/>
    <property type="match status" value="1"/>
</dbReference>
<dbReference type="Gene3D" id="1.10.10.10">
    <property type="entry name" value="Winged helix-like DNA-binding domain superfamily/Winged helix DNA-binding domain"/>
    <property type="match status" value="1"/>
</dbReference>
<dbReference type="SUPFAM" id="SSF88659">
    <property type="entry name" value="Sigma3 and sigma4 domains of RNA polymerase sigma factors"/>
    <property type="match status" value="1"/>
</dbReference>
<dbReference type="InterPro" id="IPR014284">
    <property type="entry name" value="RNA_pol_sigma-70_dom"/>
</dbReference>
<gene>
    <name evidence="7" type="ORF">H9785_07880</name>
</gene>
<dbReference type="Proteomes" id="UP000823860">
    <property type="component" value="Unassembled WGS sequence"/>
</dbReference>